<feature type="transmembrane region" description="Helical" evidence="7">
    <location>
        <begin position="599"/>
        <end position="619"/>
    </location>
</feature>
<feature type="transmembrane region" description="Helical" evidence="7">
    <location>
        <begin position="326"/>
        <end position="349"/>
    </location>
</feature>
<sequence>MKFEKEFSSQMVTECNHYMDYGSLKKYLKPRDANALTRGVAKNHHDGGLNRETTSFNGLQLSIAESRMTAGTIQVKTTADGGCETTFLDEKGGEFYIEFFFSLDKEFNKVSKFYGEKVKEMLEKNKELTKDMAAFIKSSSSEKKSSSSGRKEEMAPLAPGIDSSTDTTSSHTPTGAKSTEVDKEAQILEGESSRPRQLNGAMESSAEVNMSLCMKLKLTVQNWKERKKLKQAYIKFYRELLDLTSYSSSNVEAFSKILKKYDEKTSWNARKRYMEYVDASELKRTDDVVELTKRVEDNFIKHFANANRTKGMKTLRPKEKRERHRLTFSTGFMAGCVFSLIVALTAIIRTRNILQNDGQDAYMNTMFPLYSWFGFVMLHIIMYAANLYFWRRYKVNYSKIFGFEQGTELGDRQVLLVAFTIGVFALLCVLGNLDMEVDPNTKHYKKVTELLPLFLLIGIFGVLFFPFKYFYHANRKFYLTCLLHCIAAPFYEVSFADSFFGAQFTSQVQALRSFEFYICYYGWGDFKRRKNTCTDSHAYKAFFFIVAVIPFLSRLLQCLRRLFDDKDKRKDHRWNGVKYFLTIVAVCFRTAYSIQPRQIAWRVIAIIFSVVAAIFGTYWDFVHDWGLLQRGSENRWLWLRDDLLIPQKEVYFIAMILNVLLRFAWIQTVLGFSFPFRHSSQTMVAVVASLEIIRRGIWNFFRLENEHLKNVKDGSKTV</sequence>
<accession>A0A9W3DHU7</accession>
<dbReference type="GO" id="GO:0006817">
    <property type="term" value="P:phosphate ion transport"/>
    <property type="evidence" value="ECO:0007669"/>
    <property type="project" value="TreeGrafter"/>
</dbReference>
<dbReference type="GO" id="GO:0005802">
    <property type="term" value="C:trans-Golgi network"/>
    <property type="evidence" value="ECO:0007669"/>
    <property type="project" value="TreeGrafter"/>
</dbReference>
<dbReference type="RefSeq" id="XP_056863384.1">
    <property type="nucleotide sequence ID" value="XM_057007404.1"/>
</dbReference>
<keyword evidence="10" id="KW-1185">Reference proteome</keyword>
<dbReference type="PANTHER" id="PTHR10783">
    <property type="entry name" value="XENOTROPIC AND POLYTROPIC RETROVIRUS RECEPTOR 1-RELATED"/>
    <property type="match status" value="1"/>
</dbReference>
<protein>
    <submittedName>
        <fullName evidence="11">Phosphate transporter PHO1 homolog 3 isoform X3</fullName>
    </submittedName>
</protein>
<dbReference type="Proteomes" id="UP000504610">
    <property type="component" value="Chromosome 1"/>
</dbReference>
<organism evidence="10 11">
    <name type="scientific">Raphanus sativus</name>
    <name type="common">Radish</name>
    <name type="synonym">Raphanus raphanistrum var. sativus</name>
    <dbReference type="NCBI Taxonomy" id="3726"/>
    <lineage>
        <taxon>Eukaryota</taxon>
        <taxon>Viridiplantae</taxon>
        <taxon>Streptophyta</taxon>
        <taxon>Embryophyta</taxon>
        <taxon>Tracheophyta</taxon>
        <taxon>Spermatophyta</taxon>
        <taxon>Magnoliopsida</taxon>
        <taxon>eudicotyledons</taxon>
        <taxon>Gunneridae</taxon>
        <taxon>Pentapetalae</taxon>
        <taxon>rosids</taxon>
        <taxon>malvids</taxon>
        <taxon>Brassicales</taxon>
        <taxon>Brassicaceae</taxon>
        <taxon>Brassiceae</taxon>
        <taxon>Raphanus</taxon>
    </lineage>
</organism>
<evidence type="ECO:0000259" key="9">
    <source>
        <dbReference type="PROSITE" id="PS51382"/>
    </source>
</evidence>
<evidence type="ECO:0000259" key="8">
    <source>
        <dbReference type="PROSITE" id="PS51380"/>
    </source>
</evidence>
<dbReference type="Pfam" id="PF03105">
    <property type="entry name" value="SPX"/>
    <property type="match status" value="1"/>
</dbReference>
<gene>
    <name evidence="11" type="primary">LOC108808698</name>
</gene>
<dbReference type="GeneID" id="108808698"/>
<dbReference type="InterPro" id="IPR004331">
    <property type="entry name" value="SPX_dom"/>
</dbReference>
<dbReference type="GO" id="GO:0016036">
    <property type="term" value="P:cellular response to phosphate starvation"/>
    <property type="evidence" value="ECO:0007669"/>
    <property type="project" value="TreeGrafter"/>
</dbReference>
<dbReference type="AlphaFoldDB" id="A0A9W3DHU7"/>
<feature type="domain" description="SPX" evidence="9">
    <location>
        <begin position="1"/>
        <end position="275"/>
    </location>
</feature>
<evidence type="ECO:0000256" key="1">
    <source>
        <dbReference type="ARBA" id="ARBA00004141"/>
    </source>
</evidence>
<dbReference type="GO" id="GO:0000822">
    <property type="term" value="F:inositol hexakisphosphate binding"/>
    <property type="evidence" value="ECO:0007669"/>
    <property type="project" value="TreeGrafter"/>
</dbReference>
<dbReference type="Pfam" id="PF03124">
    <property type="entry name" value="EXS"/>
    <property type="match status" value="1"/>
</dbReference>
<keyword evidence="4 7" id="KW-1133">Transmembrane helix</keyword>
<dbReference type="PANTHER" id="PTHR10783:SF118">
    <property type="entry name" value="EXS DOMAIN-CONTAINING PROTEIN"/>
    <property type="match status" value="1"/>
</dbReference>
<reference evidence="11" key="2">
    <citation type="submission" date="2025-08" db="UniProtKB">
        <authorList>
            <consortium name="RefSeq"/>
        </authorList>
    </citation>
    <scope>IDENTIFICATION</scope>
    <source>
        <tissue evidence="11">Leaf</tissue>
    </source>
</reference>
<feature type="transmembrane region" description="Helical" evidence="7">
    <location>
        <begin position="369"/>
        <end position="390"/>
    </location>
</feature>
<keyword evidence="5 7" id="KW-0472">Membrane</keyword>
<feature type="transmembrane region" description="Helical" evidence="7">
    <location>
        <begin position="414"/>
        <end position="433"/>
    </location>
</feature>
<evidence type="ECO:0000256" key="4">
    <source>
        <dbReference type="ARBA" id="ARBA00022989"/>
    </source>
</evidence>
<comment type="subcellular location">
    <subcellularLocation>
        <location evidence="1">Membrane</location>
        <topology evidence="1">Multi-pass membrane protein</topology>
    </subcellularLocation>
</comment>
<proteinExistence type="inferred from homology"/>
<reference evidence="10" key="1">
    <citation type="journal article" date="2019" name="Database">
        <title>The radish genome database (RadishGD): an integrated information resource for radish genomics.</title>
        <authorList>
            <person name="Yu H.J."/>
            <person name="Baek S."/>
            <person name="Lee Y.J."/>
            <person name="Cho A."/>
            <person name="Mun J.H."/>
        </authorList>
    </citation>
    <scope>NUCLEOTIDE SEQUENCE [LARGE SCALE GENOMIC DNA]</scope>
    <source>
        <strain evidence="10">cv. WK10039</strain>
    </source>
</reference>
<evidence type="ECO:0000256" key="7">
    <source>
        <dbReference type="SAM" id="Phobius"/>
    </source>
</evidence>
<feature type="region of interest" description="Disordered" evidence="6">
    <location>
        <begin position="137"/>
        <end position="203"/>
    </location>
</feature>
<feature type="compositionally biased region" description="Basic and acidic residues" evidence="6">
    <location>
        <begin position="140"/>
        <end position="154"/>
    </location>
</feature>
<name>A0A9W3DHU7_RAPSA</name>
<feature type="transmembrane region" description="Helical" evidence="7">
    <location>
        <begin position="650"/>
        <end position="674"/>
    </location>
</feature>
<evidence type="ECO:0000256" key="3">
    <source>
        <dbReference type="ARBA" id="ARBA00022692"/>
    </source>
</evidence>
<feature type="compositionally biased region" description="Basic and acidic residues" evidence="6">
    <location>
        <begin position="179"/>
        <end position="194"/>
    </location>
</feature>
<feature type="compositionally biased region" description="Low complexity" evidence="6">
    <location>
        <begin position="162"/>
        <end position="172"/>
    </location>
</feature>
<evidence type="ECO:0000256" key="6">
    <source>
        <dbReference type="SAM" id="MobiDB-lite"/>
    </source>
</evidence>
<keyword evidence="3 7" id="KW-0812">Transmembrane</keyword>
<feature type="transmembrane region" description="Helical" evidence="7">
    <location>
        <begin position="537"/>
        <end position="556"/>
    </location>
</feature>
<evidence type="ECO:0000256" key="2">
    <source>
        <dbReference type="ARBA" id="ARBA00009665"/>
    </source>
</evidence>
<evidence type="ECO:0000313" key="10">
    <source>
        <dbReference type="Proteomes" id="UP000504610"/>
    </source>
</evidence>
<feature type="domain" description="EXS" evidence="8">
    <location>
        <begin position="534"/>
        <end position="718"/>
    </location>
</feature>
<feature type="transmembrane region" description="Helical" evidence="7">
    <location>
        <begin position="453"/>
        <end position="471"/>
    </location>
</feature>
<dbReference type="InterPro" id="IPR004342">
    <property type="entry name" value="EXS_C"/>
</dbReference>
<dbReference type="PROSITE" id="PS51380">
    <property type="entry name" value="EXS"/>
    <property type="match status" value="1"/>
</dbReference>
<comment type="similarity">
    <text evidence="2">Belongs to the SYG1 (TC 2.A.94) family.</text>
</comment>
<evidence type="ECO:0000256" key="5">
    <source>
        <dbReference type="ARBA" id="ARBA00023136"/>
    </source>
</evidence>
<dbReference type="PROSITE" id="PS51382">
    <property type="entry name" value="SPX"/>
    <property type="match status" value="1"/>
</dbReference>
<dbReference type="OrthoDB" id="9970435at2759"/>
<evidence type="ECO:0000313" key="11">
    <source>
        <dbReference type="RefSeq" id="XP_056863384.1"/>
    </source>
</evidence>
<dbReference type="GO" id="GO:0005886">
    <property type="term" value="C:plasma membrane"/>
    <property type="evidence" value="ECO:0007669"/>
    <property type="project" value="TreeGrafter"/>
</dbReference>